<organism evidence="2 3">
    <name type="scientific">Trapa incisa</name>
    <dbReference type="NCBI Taxonomy" id="236973"/>
    <lineage>
        <taxon>Eukaryota</taxon>
        <taxon>Viridiplantae</taxon>
        <taxon>Streptophyta</taxon>
        <taxon>Embryophyta</taxon>
        <taxon>Tracheophyta</taxon>
        <taxon>Spermatophyta</taxon>
        <taxon>Magnoliopsida</taxon>
        <taxon>eudicotyledons</taxon>
        <taxon>Gunneridae</taxon>
        <taxon>Pentapetalae</taxon>
        <taxon>rosids</taxon>
        <taxon>malvids</taxon>
        <taxon>Myrtales</taxon>
        <taxon>Lythraceae</taxon>
        <taxon>Trapa</taxon>
    </lineage>
</organism>
<sequence length="139" mass="15253">MPAAVLVRVAADQMTSVNDLASKFATLLPPRQTSSLIMDYNLEFGKSSKISFTRNNDTDLGFDVEVPGGMVYKESSFTEVLLVHFAFTKVAVQAHWEALLRTHAIETQCYVIAAAQAGKHNDKRESYGDTLIIAPCVLS</sequence>
<accession>A0AAN7JN09</accession>
<keyword evidence="3" id="KW-1185">Reference proteome</keyword>
<dbReference type="InterPro" id="IPR036526">
    <property type="entry name" value="C-N_Hydrolase_sf"/>
</dbReference>
<dbReference type="Proteomes" id="UP001345219">
    <property type="component" value="Chromosome 21"/>
</dbReference>
<protein>
    <recommendedName>
        <fullName evidence="1">CN hydrolase domain-containing protein</fullName>
    </recommendedName>
</protein>
<dbReference type="SUPFAM" id="SSF56317">
    <property type="entry name" value="Carbon-nitrogen hydrolase"/>
    <property type="match status" value="1"/>
</dbReference>
<evidence type="ECO:0000259" key="1">
    <source>
        <dbReference type="PROSITE" id="PS50263"/>
    </source>
</evidence>
<feature type="domain" description="CN hydrolase" evidence="1">
    <location>
        <begin position="1"/>
        <end position="139"/>
    </location>
</feature>
<gene>
    <name evidence="2" type="ORF">SAY87_027669</name>
</gene>
<name>A0AAN7JN09_9MYRT</name>
<dbReference type="AlphaFoldDB" id="A0AAN7JN09"/>
<dbReference type="PANTHER" id="PTHR23088">
    <property type="entry name" value="NITRILASE-RELATED"/>
    <property type="match status" value="1"/>
</dbReference>
<dbReference type="EMBL" id="JAXIOK010000018">
    <property type="protein sequence ID" value="KAK4750220.1"/>
    <property type="molecule type" value="Genomic_DNA"/>
</dbReference>
<dbReference type="GO" id="GO:0016810">
    <property type="term" value="F:hydrolase activity, acting on carbon-nitrogen (but not peptide) bonds"/>
    <property type="evidence" value="ECO:0007669"/>
    <property type="project" value="UniProtKB-ARBA"/>
</dbReference>
<dbReference type="Pfam" id="PF00795">
    <property type="entry name" value="CN_hydrolase"/>
    <property type="match status" value="1"/>
</dbReference>
<evidence type="ECO:0000313" key="2">
    <source>
        <dbReference type="EMBL" id="KAK4750220.1"/>
    </source>
</evidence>
<dbReference type="InterPro" id="IPR003010">
    <property type="entry name" value="C-N_Hydrolase"/>
</dbReference>
<reference evidence="2 3" key="1">
    <citation type="journal article" date="2023" name="Hortic Res">
        <title>Pangenome of water caltrop reveals structural variations and asymmetric subgenome divergence after allopolyploidization.</title>
        <authorList>
            <person name="Zhang X."/>
            <person name="Chen Y."/>
            <person name="Wang L."/>
            <person name="Yuan Y."/>
            <person name="Fang M."/>
            <person name="Shi L."/>
            <person name="Lu R."/>
            <person name="Comes H.P."/>
            <person name="Ma Y."/>
            <person name="Chen Y."/>
            <person name="Huang G."/>
            <person name="Zhou Y."/>
            <person name="Zheng Z."/>
            <person name="Qiu Y."/>
        </authorList>
    </citation>
    <scope>NUCLEOTIDE SEQUENCE [LARGE SCALE GENOMIC DNA]</scope>
    <source>
        <tissue evidence="2">Roots</tissue>
    </source>
</reference>
<dbReference type="PANTHER" id="PTHR23088:SF27">
    <property type="entry name" value="DEAMINATED GLUTATHIONE AMIDASE"/>
    <property type="match status" value="1"/>
</dbReference>
<dbReference type="PROSITE" id="PS50263">
    <property type="entry name" value="CN_HYDROLASE"/>
    <property type="match status" value="1"/>
</dbReference>
<proteinExistence type="predicted"/>
<evidence type="ECO:0000313" key="3">
    <source>
        <dbReference type="Proteomes" id="UP001345219"/>
    </source>
</evidence>
<comment type="caution">
    <text evidence="2">The sequence shown here is derived from an EMBL/GenBank/DDBJ whole genome shotgun (WGS) entry which is preliminary data.</text>
</comment>
<dbReference type="Gene3D" id="3.60.110.10">
    <property type="entry name" value="Carbon-nitrogen hydrolase"/>
    <property type="match status" value="1"/>
</dbReference>